<feature type="coiled-coil region" evidence="1">
    <location>
        <begin position="151"/>
        <end position="181"/>
    </location>
</feature>
<dbReference type="EMBL" id="MN740905">
    <property type="protein sequence ID" value="QHU17421.1"/>
    <property type="molecule type" value="Genomic_DNA"/>
</dbReference>
<evidence type="ECO:0000256" key="1">
    <source>
        <dbReference type="SAM" id="Coils"/>
    </source>
</evidence>
<protein>
    <submittedName>
        <fullName evidence="2">Uncharacterized protein</fullName>
    </submittedName>
</protein>
<evidence type="ECO:0000313" key="2">
    <source>
        <dbReference type="EMBL" id="QHU17421.1"/>
    </source>
</evidence>
<accession>A0A6C0KJS8</accession>
<dbReference type="AlphaFoldDB" id="A0A6C0KJS8"/>
<keyword evidence="1" id="KW-0175">Coiled coil</keyword>
<reference evidence="2" key="1">
    <citation type="journal article" date="2020" name="Nature">
        <title>Giant virus diversity and host interactions through global metagenomics.</title>
        <authorList>
            <person name="Schulz F."/>
            <person name="Roux S."/>
            <person name="Paez-Espino D."/>
            <person name="Jungbluth S."/>
            <person name="Walsh D.A."/>
            <person name="Denef V.J."/>
            <person name="McMahon K.D."/>
            <person name="Konstantinidis K.T."/>
            <person name="Eloe-Fadrosh E.A."/>
            <person name="Kyrpides N.C."/>
            <person name="Woyke T."/>
        </authorList>
    </citation>
    <scope>NUCLEOTIDE SEQUENCE</scope>
    <source>
        <strain evidence="2">GVMAG-S-3300012000-57</strain>
    </source>
</reference>
<organism evidence="2">
    <name type="scientific">viral metagenome</name>
    <dbReference type="NCBI Taxonomy" id="1070528"/>
    <lineage>
        <taxon>unclassified sequences</taxon>
        <taxon>metagenomes</taxon>
        <taxon>organismal metagenomes</taxon>
    </lineage>
</organism>
<proteinExistence type="predicted"/>
<name>A0A6C0KJS8_9ZZZZ</name>
<sequence>MNSQQPITENWMSMYVPCIPPDMMLDGKRFSTIEDITDFFENKLCIGKVKRVDLITKPRGHTNILAAFVHFDCWYHTSEDMRKFMMGDGNGQCNIHGYFKRINEDDRGEHRNFYSSQNRSFGRYLTCKINTNPIPEIAPMLASELNVHQLVHALEVARETIAENEKRLEEQARRIAELEQLLGPIVLDNKGPIVADVMTPMTIDELDVSGNQYMGHNKSSYV</sequence>